<dbReference type="EMBL" id="JACBXS010000059">
    <property type="protein sequence ID" value="NYS26651.1"/>
    <property type="molecule type" value="Genomic_DNA"/>
</dbReference>
<evidence type="ECO:0000313" key="2">
    <source>
        <dbReference type="Proteomes" id="UP000529417"/>
    </source>
</evidence>
<accession>A0A7Z0I2B6</accession>
<name>A0A7Z0I2B6_9RHOB</name>
<evidence type="ECO:0000313" key="1">
    <source>
        <dbReference type="EMBL" id="NYS26651.1"/>
    </source>
</evidence>
<comment type="caution">
    <text evidence="1">The sequence shown here is derived from an EMBL/GenBank/DDBJ whole genome shotgun (WGS) entry which is preliminary data.</text>
</comment>
<reference evidence="1 2" key="1">
    <citation type="journal article" date="2000" name="Arch. Microbiol.">
        <title>Rhodobaca bogoriensis gen. nov. and sp. nov., an alkaliphilic purple nonsulfur bacterium from African Rift Valley soda lakes.</title>
        <authorList>
            <person name="Milford A.D."/>
            <person name="Achenbach L.A."/>
            <person name="Jung D.O."/>
            <person name="Madigan M.T."/>
        </authorList>
    </citation>
    <scope>NUCLEOTIDE SEQUENCE [LARGE SCALE GENOMIC DNA]</scope>
    <source>
        <strain evidence="1 2">2376</strain>
    </source>
</reference>
<dbReference type="Gene3D" id="3.10.450.50">
    <property type="match status" value="1"/>
</dbReference>
<dbReference type="Proteomes" id="UP000529417">
    <property type="component" value="Unassembled WGS sequence"/>
</dbReference>
<gene>
    <name evidence="1" type="ORF">HUK65_16835</name>
</gene>
<protein>
    <recommendedName>
        <fullName evidence="3">DUF4440 domain-containing protein</fullName>
    </recommendedName>
</protein>
<dbReference type="RefSeq" id="WP_179907443.1">
    <property type="nucleotide sequence ID" value="NZ_JACBXS010000059.1"/>
</dbReference>
<dbReference type="AlphaFoldDB" id="A0A7Z0I2B6"/>
<keyword evidence="2" id="KW-1185">Reference proteome</keyword>
<organism evidence="1 2">
    <name type="scientific">Rhabdonatronobacter sediminivivens</name>
    <dbReference type="NCBI Taxonomy" id="2743469"/>
    <lineage>
        <taxon>Bacteria</taxon>
        <taxon>Pseudomonadati</taxon>
        <taxon>Pseudomonadota</taxon>
        <taxon>Alphaproteobacteria</taxon>
        <taxon>Rhodobacterales</taxon>
        <taxon>Paracoccaceae</taxon>
        <taxon>Rhabdonatronobacter</taxon>
    </lineage>
</organism>
<sequence length="117" mass="13048">MDRPRDQDLWELEGAFWTSGRDGARTNTAAGAIVIFPYPSGIFQGDAIWAHPMADTGWRLIEMSDRSIVRRGAVAILAYRVQAQKNGNPIHEVLCASTWLNDAGKWVRLSHQQSPVT</sequence>
<proteinExistence type="predicted"/>
<evidence type="ECO:0008006" key="3">
    <source>
        <dbReference type="Google" id="ProtNLM"/>
    </source>
</evidence>